<comment type="caution">
    <text evidence="2">The sequence shown here is derived from an EMBL/GenBank/DDBJ whole genome shotgun (WGS) entry which is preliminary data.</text>
</comment>
<dbReference type="Proteomes" id="UP001054945">
    <property type="component" value="Unassembled WGS sequence"/>
</dbReference>
<evidence type="ECO:0000256" key="1">
    <source>
        <dbReference type="SAM" id="MobiDB-lite"/>
    </source>
</evidence>
<name>A0AAV4RCK4_CAEEX</name>
<reference evidence="2 3" key="1">
    <citation type="submission" date="2021-06" db="EMBL/GenBank/DDBJ databases">
        <title>Caerostris extrusa draft genome.</title>
        <authorList>
            <person name="Kono N."/>
            <person name="Arakawa K."/>
        </authorList>
    </citation>
    <scope>NUCLEOTIDE SEQUENCE [LARGE SCALE GENOMIC DNA]</scope>
</reference>
<accession>A0AAV4RCK4</accession>
<proteinExistence type="predicted"/>
<organism evidence="2 3">
    <name type="scientific">Caerostris extrusa</name>
    <name type="common">Bark spider</name>
    <name type="synonym">Caerostris bankana</name>
    <dbReference type="NCBI Taxonomy" id="172846"/>
    <lineage>
        <taxon>Eukaryota</taxon>
        <taxon>Metazoa</taxon>
        <taxon>Ecdysozoa</taxon>
        <taxon>Arthropoda</taxon>
        <taxon>Chelicerata</taxon>
        <taxon>Arachnida</taxon>
        <taxon>Araneae</taxon>
        <taxon>Araneomorphae</taxon>
        <taxon>Entelegynae</taxon>
        <taxon>Araneoidea</taxon>
        <taxon>Araneidae</taxon>
        <taxon>Caerostris</taxon>
    </lineage>
</organism>
<sequence length="115" mass="12794">MPFLSAGSKRFSSREKIPLPDTRPPSSFCQPRLLFWGAPPSLSLSLLCLISLPESRKGVWLMVANCLYMSSRVLAFRDVVAAIFAGLHVIRPKALFRPPPTPHPLCFCSLLEWVG</sequence>
<feature type="region of interest" description="Disordered" evidence="1">
    <location>
        <begin position="1"/>
        <end position="24"/>
    </location>
</feature>
<evidence type="ECO:0000313" key="2">
    <source>
        <dbReference type="EMBL" id="GIY19210.1"/>
    </source>
</evidence>
<gene>
    <name evidence="2" type="ORF">CEXT_721241</name>
</gene>
<protein>
    <submittedName>
        <fullName evidence="2">Uncharacterized protein</fullName>
    </submittedName>
</protein>
<keyword evidence="3" id="KW-1185">Reference proteome</keyword>
<dbReference type="AlphaFoldDB" id="A0AAV4RCK4"/>
<dbReference type="EMBL" id="BPLR01007727">
    <property type="protein sequence ID" value="GIY19210.1"/>
    <property type="molecule type" value="Genomic_DNA"/>
</dbReference>
<evidence type="ECO:0000313" key="3">
    <source>
        <dbReference type="Proteomes" id="UP001054945"/>
    </source>
</evidence>